<feature type="transmembrane region" description="Helical" evidence="1">
    <location>
        <begin position="288"/>
        <end position="308"/>
    </location>
</feature>
<name>A0A139BR00_9PROT</name>
<feature type="transmembrane region" description="Helical" evidence="1">
    <location>
        <begin position="381"/>
        <end position="400"/>
    </location>
</feature>
<dbReference type="EMBL" id="LSLI01000078">
    <property type="protein sequence ID" value="KXS31391.1"/>
    <property type="molecule type" value="Genomic_DNA"/>
</dbReference>
<feature type="transmembrane region" description="Helical" evidence="1">
    <location>
        <begin position="14"/>
        <end position="32"/>
    </location>
</feature>
<feature type="transmembrane region" description="Helical" evidence="1">
    <location>
        <begin position="235"/>
        <end position="260"/>
    </location>
</feature>
<evidence type="ECO:0000313" key="3">
    <source>
        <dbReference type="Proteomes" id="UP000070578"/>
    </source>
</evidence>
<protein>
    <submittedName>
        <fullName evidence="2">Putative membrane protein</fullName>
    </submittedName>
</protein>
<dbReference type="PATRIC" id="fig|1796491.3.peg.2723"/>
<gene>
    <name evidence="2" type="ORF">AWT59_2497</name>
</gene>
<organism evidence="2 3">
    <name type="scientific">Candidatus Gallionella acididurans</name>
    <dbReference type="NCBI Taxonomy" id="1796491"/>
    <lineage>
        <taxon>Bacteria</taxon>
        <taxon>Pseudomonadati</taxon>
        <taxon>Pseudomonadota</taxon>
        <taxon>Betaproteobacteria</taxon>
        <taxon>Nitrosomonadales</taxon>
        <taxon>Gallionellaceae</taxon>
        <taxon>Gallionella</taxon>
    </lineage>
</organism>
<dbReference type="AlphaFoldDB" id="A0A139BR00"/>
<accession>A0A139BR00</accession>
<keyword evidence="1" id="KW-0472">Membrane</keyword>
<evidence type="ECO:0000313" key="2">
    <source>
        <dbReference type="EMBL" id="KXS31391.1"/>
    </source>
</evidence>
<keyword evidence="1" id="KW-1133">Transmembrane helix</keyword>
<reference evidence="2 3" key="1">
    <citation type="submission" date="2016-02" db="EMBL/GenBank/DDBJ databases">
        <authorList>
            <person name="Wen L."/>
            <person name="He K."/>
            <person name="Yang H."/>
        </authorList>
    </citation>
    <scope>NUCLEOTIDE SEQUENCE [LARGE SCALE GENOMIC DNA]</scope>
    <source>
        <strain evidence="2">ShG14-8</strain>
    </source>
</reference>
<reference evidence="2 3" key="2">
    <citation type="submission" date="2016-03" db="EMBL/GenBank/DDBJ databases">
        <title>New uncultured bacterium of the family Gallionellaceae from acid mine drainage: description and reconstruction of genome based on metagenomic analysis of microbial community.</title>
        <authorList>
            <person name="Kadnikov V."/>
            <person name="Ivasenko D."/>
            <person name="Beletsky A."/>
            <person name="Mardanov A."/>
            <person name="Danilova E."/>
            <person name="Pimenov N."/>
            <person name="Karnachuk O."/>
            <person name="Ravin N."/>
        </authorList>
    </citation>
    <scope>NUCLEOTIDE SEQUENCE [LARGE SCALE GENOMIC DNA]</scope>
    <source>
        <strain evidence="2">ShG14-8</strain>
    </source>
</reference>
<keyword evidence="1" id="KW-0812">Transmembrane</keyword>
<proteinExistence type="predicted"/>
<dbReference type="Proteomes" id="UP000070578">
    <property type="component" value="Unassembled WGS sequence"/>
</dbReference>
<sequence length="479" mass="53830">MIDRHSWLFWPDNAALSVLALAILVMLFLYAARKPMHGVIHSVCNLVTQSTRFISKWLFLSAENLRLRNQAVLLAHSQESAAAMIDREFERVGNIIRKDMQEFPALQRKLMEEVTRIEEDYRRCGEVPPPPPEWVGALESVSQLKSGGDIPRKLLEDINKSIQKIHDKTVAEYRRSYEERHKILKSMQPVWRSVDKLMVEMDKKMLTLHSNAKQIDDDMTKFAGMRAKDIKTEHALTVSAFVQLAISSLVMVIAMGGAFINYKLIALPMSEMVGASDYITNSLRTSDVAALVIILMEASMGLFLLESLRITQLFPKIASMDDRMRRRLMLASLIFLVILAGIESSLALMRDMLVADKSSLMRDLASTAPPVTDNWMSNIPMAGQMIMGFVLPFALAFVAIPLESVVHSLRTVIGVVLVQTMRGTGFVLRFTGVVFRRFARVLESAYDILIVIPLMVERWVLALRDSSTAKGQSKLGSAS</sequence>
<comment type="caution">
    <text evidence="2">The sequence shown here is derived from an EMBL/GenBank/DDBJ whole genome shotgun (WGS) entry which is preliminary data.</text>
</comment>
<evidence type="ECO:0000256" key="1">
    <source>
        <dbReference type="SAM" id="Phobius"/>
    </source>
</evidence>
<feature type="transmembrane region" description="Helical" evidence="1">
    <location>
        <begin position="328"/>
        <end position="349"/>
    </location>
</feature>